<reference evidence="4" key="1">
    <citation type="submission" date="2016-06" db="UniProtKB">
        <authorList>
            <consortium name="WormBaseParasite"/>
        </authorList>
    </citation>
    <scope>IDENTIFICATION</scope>
</reference>
<keyword evidence="3" id="KW-1185">Reference proteome</keyword>
<feature type="region of interest" description="Disordered" evidence="1">
    <location>
        <begin position="33"/>
        <end position="121"/>
    </location>
</feature>
<protein>
    <submittedName>
        <fullName evidence="4">Histidine-rich glycoprotein-like</fullName>
    </submittedName>
</protein>
<proteinExistence type="predicted"/>
<organism evidence="4">
    <name type="scientific">Gongylonema pulchrum</name>
    <dbReference type="NCBI Taxonomy" id="637853"/>
    <lineage>
        <taxon>Eukaryota</taxon>
        <taxon>Metazoa</taxon>
        <taxon>Ecdysozoa</taxon>
        <taxon>Nematoda</taxon>
        <taxon>Chromadorea</taxon>
        <taxon>Rhabditida</taxon>
        <taxon>Spirurina</taxon>
        <taxon>Spiruromorpha</taxon>
        <taxon>Spiruroidea</taxon>
        <taxon>Gongylonematidae</taxon>
        <taxon>Gongylonema</taxon>
    </lineage>
</organism>
<feature type="compositionally biased region" description="Basic and acidic residues" evidence="1">
    <location>
        <begin position="33"/>
        <end position="49"/>
    </location>
</feature>
<sequence>MAERKLHKLMIAAVVLLCFLVLDVGTMRIRRDDAETKGQENPAEHKEIQYNDTNDEEHATHSTDSDKDHKSDHHEKHHPEHSKEHDDKKEQDHSKDEHDKKKHDKDHSKEQHDKGTHCHFMKKSTARNIKAKEAMNTITNFTVIAIHISNTPARRITAKLTKNKTAKNPEVNF</sequence>
<name>A0A183E461_9BILA</name>
<dbReference type="EMBL" id="UYRT01082878">
    <property type="protein sequence ID" value="VDN26612.1"/>
    <property type="molecule type" value="Genomic_DNA"/>
</dbReference>
<evidence type="ECO:0000313" key="2">
    <source>
        <dbReference type="EMBL" id="VDN26612.1"/>
    </source>
</evidence>
<reference evidence="2 3" key="2">
    <citation type="submission" date="2018-11" db="EMBL/GenBank/DDBJ databases">
        <authorList>
            <consortium name="Pathogen Informatics"/>
        </authorList>
    </citation>
    <scope>NUCLEOTIDE SEQUENCE [LARGE SCALE GENOMIC DNA]</scope>
</reference>
<dbReference type="AlphaFoldDB" id="A0A183E461"/>
<gene>
    <name evidence="2" type="ORF">GPUH_LOCUS15752</name>
</gene>
<dbReference type="WBParaSite" id="GPUH_0001577401-mRNA-1">
    <property type="protein sequence ID" value="GPUH_0001577401-mRNA-1"/>
    <property type="gene ID" value="GPUH_0001577401"/>
</dbReference>
<evidence type="ECO:0000313" key="4">
    <source>
        <dbReference type="WBParaSite" id="GPUH_0001577401-mRNA-1"/>
    </source>
</evidence>
<feature type="compositionally biased region" description="Basic and acidic residues" evidence="1">
    <location>
        <begin position="56"/>
        <end position="116"/>
    </location>
</feature>
<evidence type="ECO:0000256" key="1">
    <source>
        <dbReference type="SAM" id="MobiDB-lite"/>
    </source>
</evidence>
<accession>A0A183E461</accession>
<evidence type="ECO:0000313" key="3">
    <source>
        <dbReference type="Proteomes" id="UP000271098"/>
    </source>
</evidence>
<dbReference type="Proteomes" id="UP000271098">
    <property type="component" value="Unassembled WGS sequence"/>
</dbReference>